<accession>A0AAD9Q7F5</accession>
<dbReference type="Gene3D" id="3.40.50.300">
    <property type="entry name" value="P-loop containing nucleotide triphosphate hydrolases"/>
    <property type="match status" value="1"/>
</dbReference>
<name>A0AAD9Q7F5_ACRCE</name>
<proteinExistence type="predicted"/>
<organism evidence="1 2">
    <name type="scientific">Acropora cervicornis</name>
    <name type="common">Staghorn coral</name>
    <dbReference type="NCBI Taxonomy" id="6130"/>
    <lineage>
        <taxon>Eukaryota</taxon>
        <taxon>Metazoa</taxon>
        <taxon>Cnidaria</taxon>
        <taxon>Anthozoa</taxon>
        <taxon>Hexacorallia</taxon>
        <taxon>Scleractinia</taxon>
        <taxon>Astrocoeniina</taxon>
        <taxon>Acroporidae</taxon>
        <taxon>Acropora</taxon>
    </lineage>
</organism>
<dbReference type="InterPro" id="IPR027417">
    <property type="entry name" value="P-loop_NTPase"/>
</dbReference>
<dbReference type="EMBL" id="JARQWQ010000058">
    <property type="protein sequence ID" value="KAK2556003.1"/>
    <property type="molecule type" value="Genomic_DNA"/>
</dbReference>
<gene>
    <name evidence="1" type="ORF">P5673_021993</name>
</gene>
<keyword evidence="2" id="KW-1185">Reference proteome</keyword>
<reference evidence="1" key="1">
    <citation type="journal article" date="2023" name="G3 (Bethesda)">
        <title>Whole genome assembly and annotation of the endangered Caribbean coral Acropora cervicornis.</title>
        <authorList>
            <person name="Selwyn J.D."/>
            <person name="Vollmer S.V."/>
        </authorList>
    </citation>
    <scope>NUCLEOTIDE SEQUENCE</scope>
    <source>
        <strain evidence="1">K2</strain>
    </source>
</reference>
<protein>
    <submittedName>
        <fullName evidence="1">Uncharacterized protein</fullName>
    </submittedName>
</protein>
<evidence type="ECO:0000313" key="1">
    <source>
        <dbReference type="EMBL" id="KAK2556003.1"/>
    </source>
</evidence>
<dbReference type="Proteomes" id="UP001249851">
    <property type="component" value="Unassembled WGS sequence"/>
</dbReference>
<comment type="caution">
    <text evidence="1">The sequence shown here is derived from an EMBL/GenBank/DDBJ whole genome shotgun (WGS) entry which is preliminary data.</text>
</comment>
<evidence type="ECO:0000313" key="2">
    <source>
        <dbReference type="Proteomes" id="UP001249851"/>
    </source>
</evidence>
<dbReference type="AlphaFoldDB" id="A0AAD9Q7F5"/>
<sequence length="89" mass="10646">MERRGMHECMSCAMMVTWQWVRELLKGFSEFQVGVTKNDLIAFEMMGELDAPFQVVLTKMDKLPKGRHQMMIDEVYRELKPEKERKYNL</sequence>
<reference evidence="1" key="2">
    <citation type="journal article" date="2023" name="Science">
        <title>Genomic signatures of disease resistance in endangered staghorn corals.</title>
        <authorList>
            <person name="Vollmer S.V."/>
            <person name="Selwyn J.D."/>
            <person name="Despard B.A."/>
            <person name="Roesel C.L."/>
        </authorList>
    </citation>
    <scope>NUCLEOTIDE SEQUENCE</scope>
    <source>
        <strain evidence="1">K2</strain>
    </source>
</reference>